<organism evidence="14 15">
    <name type="scientific">Exidia glandulosa HHB12029</name>
    <dbReference type="NCBI Taxonomy" id="1314781"/>
    <lineage>
        <taxon>Eukaryota</taxon>
        <taxon>Fungi</taxon>
        <taxon>Dikarya</taxon>
        <taxon>Basidiomycota</taxon>
        <taxon>Agaricomycotina</taxon>
        <taxon>Agaricomycetes</taxon>
        <taxon>Auriculariales</taxon>
        <taxon>Exidiaceae</taxon>
        <taxon>Exidia</taxon>
    </lineage>
</organism>
<dbReference type="SUPFAM" id="SSF48225">
    <property type="entry name" value="Seven-hairpin glycosidases"/>
    <property type="match status" value="1"/>
</dbReference>
<evidence type="ECO:0000256" key="3">
    <source>
        <dbReference type="ARBA" id="ARBA00007658"/>
    </source>
</evidence>
<evidence type="ECO:0000256" key="8">
    <source>
        <dbReference type="ARBA" id="ARBA00047669"/>
    </source>
</evidence>
<evidence type="ECO:0000313" key="14">
    <source>
        <dbReference type="EMBL" id="KZV97787.1"/>
    </source>
</evidence>
<dbReference type="InParanoid" id="A0A165LG14"/>
<evidence type="ECO:0000256" key="2">
    <source>
        <dbReference type="ARBA" id="ARBA00004922"/>
    </source>
</evidence>
<dbReference type="InterPro" id="IPR050749">
    <property type="entry name" value="Glycosyl_Hydrolase_47"/>
</dbReference>
<feature type="binding site" evidence="11">
    <location>
        <position position="513"/>
    </location>
    <ligand>
        <name>Ca(2+)</name>
        <dbReference type="ChEBI" id="CHEBI:29108"/>
    </ligand>
</feature>
<feature type="active site" description="Proton donor" evidence="10">
    <location>
        <position position="115"/>
    </location>
</feature>
<dbReference type="InterPro" id="IPR001382">
    <property type="entry name" value="Glyco_hydro_47"/>
</dbReference>
<dbReference type="EMBL" id="KV425926">
    <property type="protein sequence ID" value="KZV97787.1"/>
    <property type="molecule type" value="Genomic_DNA"/>
</dbReference>
<keyword evidence="6 11" id="KW-0106">Calcium</keyword>
<feature type="active site" evidence="10">
    <location>
        <position position="247"/>
    </location>
</feature>
<dbReference type="InterPro" id="IPR012341">
    <property type="entry name" value="6hp_glycosidase-like_sf"/>
</dbReference>
<evidence type="ECO:0000256" key="5">
    <source>
        <dbReference type="ARBA" id="ARBA00022801"/>
    </source>
</evidence>
<evidence type="ECO:0000313" key="15">
    <source>
        <dbReference type="Proteomes" id="UP000077266"/>
    </source>
</evidence>
<dbReference type="GO" id="GO:0005509">
    <property type="term" value="F:calcium ion binding"/>
    <property type="evidence" value="ECO:0007669"/>
    <property type="project" value="InterPro"/>
</dbReference>
<dbReference type="PRINTS" id="PR00747">
    <property type="entry name" value="GLYHDRLASE47"/>
</dbReference>
<evidence type="ECO:0000256" key="12">
    <source>
        <dbReference type="PIRSR" id="PIRSR601382-3"/>
    </source>
</evidence>
<comment type="similarity">
    <text evidence="3 13">Belongs to the glycosyl hydrolase 47 family.</text>
</comment>
<keyword evidence="5 13" id="KW-0378">Hydrolase</keyword>
<feature type="active site" evidence="10">
    <location>
        <position position="425"/>
    </location>
</feature>
<dbReference type="EC" id="3.2.1.-" evidence="13"/>
<evidence type="ECO:0000256" key="7">
    <source>
        <dbReference type="ARBA" id="ARBA00023157"/>
    </source>
</evidence>
<comment type="cofactor">
    <cofactor evidence="1 11">
        <name>Ca(2+)</name>
        <dbReference type="ChEBI" id="CHEBI:29108"/>
    </cofactor>
</comment>
<dbReference type="Proteomes" id="UP000077266">
    <property type="component" value="Unassembled WGS sequence"/>
</dbReference>
<reference evidence="14 15" key="1">
    <citation type="journal article" date="2016" name="Mol. Biol. Evol.">
        <title>Comparative Genomics of Early-Diverging Mushroom-Forming Fungi Provides Insights into the Origins of Lignocellulose Decay Capabilities.</title>
        <authorList>
            <person name="Nagy L.G."/>
            <person name="Riley R."/>
            <person name="Tritt A."/>
            <person name="Adam C."/>
            <person name="Daum C."/>
            <person name="Floudas D."/>
            <person name="Sun H."/>
            <person name="Yadav J.S."/>
            <person name="Pangilinan J."/>
            <person name="Larsson K.H."/>
            <person name="Matsuura K."/>
            <person name="Barry K."/>
            <person name="Labutti K."/>
            <person name="Kuo R."/>
            <person name="Ohm R.A."/>
            <person name="Bhattacharya S.S."/>
            <person name="Shirouzu T."/>
            <person name="Yoshinaga Y."/>
            <person name="Martin F.M."/>
            <person name="Grigoriev I.V."/>
            <person name="Hibbett D.S."/>
        </authorList>
    </citation>
    <scope>NUCLEOTIDE SEQUENCE [LARGE SCALE GENOMIC DNA]</scope>
    <source>
        <strain evidence="14 15">HHB12029</strain>
    </source>
</reference>
<feature type="disulfide bond" evidence="12">
    <location>
        <begin position="311"/>
        <end position="348"/>
    </location>
</feature>
<dbReference type="GO" id="GO:0005783">
    <property type="term" value="C:endoplasmic reticulum"/>
    <property type="evidence" value="ECO:0007669"/>
    <property type="project" value="TreeGrafter"/>
</dbReference>
<dbReference type="OrthoDB" id="8118055at2759"/>
<feature type="active site" description="Proton donor" evidence="10">
    <location>
        <position position="362"/>
    </location>
</feature>
<dbReference type="AlphaFoldDB" id="A0A165LG14"/>
<dbReference type="InterPro" id="IPR036026">
    <property type="entry name" value="Seven-hairpin_glycosidases"/>
</dbReference>
<keyword evidence="13 14" id="KW-0326">Glycosidase</keyword>
<evidence type="ECO:0000256" key="11">
    <source>
        <dbReference type="PIRSR" id="PIRSR601382-2"/>
    </source>
</evidence>
<accession>A0A165LG14</accession>
<dbReference type="PANTHER" id="PTHR11742:SF55">
    <property type="entry name" value="ENDOPLASMIC RETICULUM MANNOSYL-OLIGOSACCHARIDE 1,2-ALPHA-MANNOSIDASE"/>
    <property type="match status" value="1"/>
</dbReference>
<dbReference type="GO" id="GO:0005975">
    <property type="term" value="P:carbohydrate metabolic process"/>
    <property type="evidence" value="ECO:0007669"/>
    <property type="project" value="InterPro"/>
</dbReference>
<dbReference type="GO" id="GO:0004571">
    <property type="term" value="F:mannosyl-oligosaccharide 1,2-alpha-mannosidase activity"/>
    <property type="evidence" value="ECO:0007669"/>
    <property type="project" value="UniProtKB-EC"/>
</dbReference>
<protein>
    <recommendedName>
        <fullName evidence="13">alpha-1,2-Mannosidase</fullName>
        <ecNumber evidence="13">3.2.1.-</ecNumber>
    </recommendedName>
</protein>
<proteinExistence type="inferred from homology"/>
<dbReference type="Pfam" id="PF01532">
    <property type="entry name" value="Glyco_hydro_47"/>
    <property type="match status" value="1"/>
</dbReference>
<dbReference type="GO" id="GO:0036503">
    <property type="term" value="P:ERAD pathway"/>
    <property type="evidence" value="ECO:0007669"/>
    <property type="project" value="UniProtKB-ARBA"/>
</dbReference>
<keyword evidence="7 12" id="KW-1015">Disulfide bond</keyword>
<comment type="catalytic activity">
    <reaction evidence="9">
        <text>N(4)-(alpha-D-Man-(1-&gt;2)-alpha-D-Man-(1-&gt;2)-alpha-D-Man-(1-&gt;3)-[alpha-D-Man-(1-&gt;2)-alpha-D-Man-(1-&gt;3)-[alpha-D-Man-(1-&gt;2)-alpha-D-Man-(1-&gt;6)]-alpha-D-Man-(1-&gt;6)]-beta-D-Man-(1-&gt;4)-beta-D-GlcNAc-(1-&gt;4)-beta-D-GlcNAc)-L-asparaginyl-[protein] (N-glucan mannose isomer 9A1,2,3B1,2,3) + 4 H2O = N(4)-(alpha-D-Man-(1-&gt;3)-[alpha-D-Man-(1-&gt;3)-[alpha-D-Man-(1-&gt;6)]-alpha-D-Man-(1-&gt;6)]-beta-D-Man-(1-&gt;4)-beta-D-GlcNAc-(1-&gt;4)-beta-D-GlcNAc)-L-asparaginyl-[protein] (N-glucan mannose isomer 5A1,2) + 4 beta-D-mannose</text>
        <dbReference type="Rhea" id="RHEA:56008"/>
        <dbReference type="Rhea" id="RHEA-COMP:14356"/>
        <dbReference type="Rhea" id="RHEA-COMP:14367"/>
        <dbReference type="ChEBI" id="CHEBI:15377"/>
        <dbReference type="ChEBI" id="CHEBI:28563"/>
        <dbReference type="ChEBI" id="CHEBI:59087"/>
        <dbReference type="ChEBI" id="CHEBI:139493"/>
        <dbReference type="EC" id="3.2.1.113"/>
    </reaction>
</comment>
<sequence length="535" mass="60599">MKGAARAGNEQSDDERALWRTRAGRVRDAFLHAYHGYEQYATWPDDELRPLSNTGEKNFNGWGVTVVDSLSTMILMDTKPELERALEKIASMDFKQVSVPGVSLATQNSHVPFFETVIRYLGGLLSGYALTNNTVLLARADDLGRKLLPVFDTKGGIPAYSVSTDKGTREDSGGRWGRSLIAEIASCQVEYKYIAHLTGRREYFRKVEHVMDIMEQSQNKNGLWHSEWSTDDGTQVNNHFTVAAEADSAYEYLLKQYLLSGKTESRILDMYKKSVNGVINDLLYLSPNRKLLYLSDLEASRLSGKFEHLACFFPGLLALGVETLDEKELSAEDRQMHLWVAEGLAHSCWLMYADQPSGLGPELAGFDWWRADAREGKWIKAVEEWRRVGSPGGKPPGVGDLAPPVKPGEAKDYNIRVGSYLLRPETMESMYVMWRVTGDKKWREHGWQMWEAIEAKTRTESGFSSVTGVESVNPQKTDSQPSYFLAETVKYAYMLSLDPADDPWPSSQWIFNTEAHPLPVFKWKEWEHQNFGIAY</sequence>
<dbReference type="PANTHER" id="PTHR11742">
    <property type="entry name" value="MANNOSYL-OLIGOSACCHARIDE ALPHA-1,2-MANNOSIDASE-RELATED"/>
    <property type="match status" value="1"/>
</dbReference>
<comment type="catalytic activity">
    <reaction evidence="8">
        <text>N(4)-(alpha-D-Man-(1-&gt;2)-alpha-D-Man-(1-&gt;2)-alpha-D-Man-(1-&gt;3)-[alpha-D-Man-(1-&gt;3)-[alpha-D-Man-(1-&gt;2)-alpha-D-Man-(1-&gt;6)]-alpha-D-Man-(1-&gt;6)]-beta-D-Man-(1-&gt;4)-beta-D-GlcNAc-(1-&gt;4)-beta-D-GlcNAc)-L-asparaginyl-[protein] (N-glucan mannose isomer 8A1,2,3B1,3) + 3 H2O = N(4)-(alpha-D-Man-(1-&gt;3)-[alpha-D-Man-(1-&gt;3)-[alpha-D-Man-(1-&gt;6)]-alpha-D-Man-(1-&gt;6)]-beta-D-Man-(1-&gt;4)-beta-D-GlcNAc-(1-&gt;4)-beta-D-GlcNAc)-L-asparaginyl-[protein] (N-glucan mannose isomer 5A1,2) + 3 beta-D-mannose</text>
        <dbReference type="Rhea" id="RHEA:56028"/>
        <dbReference type="Rhea" id="RHEA-COMP:14358"/>
        <dbReference type="Rhea" id="RHEA-COMP:14367"/>
        <dbReference type="ChEBI" id="CHEBI:15377"/>
        <dbReference type="ChEBI" id="CHEBI:28563"/>
        <dbReference type="ChEBI" id="CHEBI:59087"/>
        <dbReference type="ChEBI" id="CHEBI:60628"/>
        <dbReference type="EC" id="3.2.1.113"/>
    </reaction>
</comment>
<gene>
    <name evidence="14" type="ORF">EXIGLDRAFT_607673</name>
</gene>
<name>A0A165LG14_EXIGL</name>
<evidence type="ECO:0000256" key="9">
    <source>
        <dbReference type="ARBA" id="ARBA00048605"/>
    </source>
</evidence>
<evidence type="ECO:0000256" key="4">
    <source>
        <dbReference type="ARBA" id="ARBA00022723"/>
    </source>
</evidence>
<evidence type="ECO:0000256" key="10">
    <source>
        <dbReference type="PIRSR" id="PIRSR601382-1"/>
    </source>
</evidence>
<dbReference type="GO" id="GO:0016020">
    <property type="term" value="C:membrane"/>
    <property type="evidence" value="ECO:0007669"/>
    <property type="project" value="InterPro"/>
</dbReference>
<dbReference type="STRING" id="1314781.A0A165LG14"/>
<evidence type="ECO:0000256" key="13">
    <source>
        <dbReference type="RuleBase" id="RU361193"/>
    </source>
</evidence>
<keyword evidence="4 11" id="KW-0479">Metal-binding</keyword>
<evidence type="ECO:0000256" key="6">
    <source>
        <dbReference type="ARBA" id="ARBA00022837"/>
    </source>
</evidence>
<comment type="pathway">
    <text evidence="2">Protein modification; protein glycosylation.</text>
</comment>
<keyword evidence="15" id="KW-1185">Reference proteome</keyword>
<dbReference type="Gene3D" id="1.50.10.10">
    <property type="match status" value="1"/>
</dbReference>
<evidence type="ECO:0000256" key="1">
    <source>
        <dbReference type="ARBA" id="ARBA00001913"/>
    </source>
</evidence>